<dbReference type="Proteomes" id="UP000054337">
    <property type="component" value="Unassembled WGS sequence"/>
</dbReference>
<feature type="region of interest" description="Disordered" evidence="1">
    <location>
        <begin position="59"/>
        <end position="81"/>
    </location>
</feature>
<evidence type="ECO:0000313" key="2">
    <source>
        <dbReference type="EMBL" id="EUN23220.1"/>
    </source>
</evidence>
<accession>W7EB93</accession>
<evidence type="ECO:0000256" key="1">
    <source>
        <dbReference type="SAM" id="MobiDB-lite"/>
    </source>
</evidence>
<sequence>MRLRPPCSARPEPFSPLHGSSPTASASPGFIPTRLGPVHGHGLLPANLAITIAMPSSGLSSEAQLQHPGASRRSSMQAMPPPFIRQPYAIPRCKSLFFPI</sequence>
<protein>
    <submittedName>
        <fullName evidence="2">Uncharacterized protein</fullName>
    </submittedName>
</protein>
<feature type="region of interest" description="Disordered" evidence="1">
    <location>
        <begin position="1"/>
        <end position="33"/>
    </location>
</feature>
<dbReference type="HOGENOM" id="CLU_2305575_0_0_1"/>
<gene>
    <name evidence="2" type="ORF">COCVIDRAFT_109389</name>
</gene>
<name>W7EB93_BIPV3</name>
<proteinExistence type="predicted"/>
<dbReference type="RefSeq" id="XP_014552797.1">
    <property type="nucleotide sequence ID" value="XM_014697311.1"/>
</dbReference>
<evidence type="ECO:0000313" key="3">
    <source>
        <dbReference type="Proteomes" id="UP000054337"/>
    </source>
</evidence>
<dbReference type="EMBL" id="KI968792">
    <property type="protein sequence ID" value="EUN23220.1"/>
    <property type="molecule type" value="Genomic_DNA"/>
</dbReference>
<dbReference type="GeneID" id="26249572"/>
<dbReference type="AlphaFoldDB" id="W7EB93"/>
<keyword evidence="3" id="KW-1185">Reference proteome</keyword>
<reference evidence="2 3" key="1">
    <citation type="journal article" date="2013" name="PLoS Genet.">
        <title>Comparative genome structure, secondary metabolite, and effector coding capacity across Cochliobolus pathogens.</title>
        <authorList>
            <person name="Condon B.J."/>
            <person name="Leng Y."/>
            <person name="Wu D."/>
            <person name="Bushley K.E."/>
            <person name="Ohm R.A."/>
            <person name="Otillar R."/>
            <person name="Martin J."/>
            <person name="Schackwitz W."/>
            <person name="Grimwood J."/>
            <person name="MohdZainudin N."/>
            <person name="Xue C."/>
            <person name="Wang R."/>
            <person name="Manning V.A."/>
            <person name="Dhillon B."/>
            <person name="Tu Z.J."/>
            <person name="Steffenson B.J."/>
            <person name="Salamov A."/>
            <person name="Sun H."/>
            <person name="Lowry S."/>
            <person name="LaButti K."/>
            <person name="Han J."/>
            <person name="Copeland A."/>
            <person name="Lindquist E."/>
            <person name="Barry K."/>
            <person name="Schmutz J."/>
            <person name="Baker S.E."/>
            <person name="Ciuffetti L.M."/>
            <person name="Grigoriev I.V."/>
            <person name="Zhong S."/>
            <person name="Turgeon B.G."/>
        </authorList>
    </citation>
    <scope>NUCLEOTIDE SEQUENCE [LARGE SCALE GENOMIC DNA]</scope>
    <source>
        <strain evidence="2 3">FI3</strain>
    </source>
</reference>
<organism evidence="2 3">
    <name type="scientific">Bipolaris victoriae (strain FI3)</name>
    <name type="common">Victoria blight of oats agent</name>
    <name type="synonym">Cochliobolus victoriae</name>
    <dbReference type="NCBI Taxonomy" id="930091"/>
    <lineage>
        <taxon>Eukaryota</taxon>
        <taxon>Fungi</taxon>
        <taxon>Dikarya</taxon>
        <taxon>Ascomycota</taxon>
        <taxon>Pezizomycotina</taxon>
        <taxon>Dothideomycetes</taxon>
        <taxon>Pleosporomycetidae</taxon>
        <taxon>Pleosporales</taxon>
        <taxon>Pleosporineae</taxon>
        <taxon>Pleosporaceae</taxon>
        <taxon>Bipolaris</taxon>
    </lineage>
</organism>